<dbReference type="Gene3D" id="3.60.15.10">
    <property type="entry name" value="Ribonuclease Z/Hydroxyacylglutathione hydrolase-like"/>
    <property type="match status" value="1"/>
</dbReference>
<sequence length="219" mass="24218">VSWGFSCLVGKDLLFDTDEDETTLLFNMKTLGISPQDLTTIVISHDHYDHTGGLLGVLKQNPRVKVYGLSNFSTSFKEKVRNFGVKLVEKDEFNQIAPGIYLTGELMASFGRGSLPEQSLIVKTDPGLVVITGCSHPGIVRILEKVKNNLKEPIYLVLGGFHLMEKAEGMIEIIVKEFHELGVKKVAPAHCTGEEAIGLFREEYKEDFLPVGVGKIIEV</sequence>
<evidence type="ECO:0000259" key="1">
    <source>
        <dbReference type="SMART" id="SM00849"/>
    </source>
</evidence>
<gene>
    <name evidence="2" type="ORF">S03H2_15524</name>
</gene>
<accession>X1GLZ0</accession>
<dbReference type="SMART" id="SM00849">
    <property type="entry name" value="Lactamase_B"/>
    <property type="match status" value="1"/>
</dbReference>
<feature type="non-terminal residue" evidence="2">
    <location>
        <position position="1"/>
    </location>
</feature>
<dbReference type="PANTHER" id="PTHR13754">
    <property type="entry name" value="METALLO-BETA-LACTAMASE SUPERFAMILY PROTEIN"/>
    <property type="match status" value="1"/>
</dbReference>
<dbReference type="AlphaFoldDB" id="X1GLZ0"/>
<dbReference type="EMBL" id="BARU01007900">
    <property type="protein sequence ID" value="GAH33983.1"/>
    <property type="molecule type" value="Genomic_DNA"/>
</dbReference>
<feature type="domain" description="Metallo-beta-lactamase" evidence="1">
    <location>
        <begin position="3"/>
        <end position="190"/>
    </location>
</feature>
<protein>
    <recommendedName>
        <fullName evidence="1">Metallo-beta-lactamase domain-containing protein</fullName>
    </recommendedName>
</protein>
<dbReference type="SUPFAM" id="SSF56281">
    <property type="entry name" value="Metallo-hydrolase/oxidoreductase"/>
    <property type="match status" value="1"/>
</dbReference>
<dbReference type="InterPro" id="IPR052926">
    <property type="entry name" value="Metallo-beta-lactamase_dom"/>
</dbReference>
<dbReference type="GO" id="GO:0016740">
    <property type="term" value="F:transferase activity"/>
    <property type="evidence" value="ECO:0007669"/>
    <property type="project" value="TreeGrafter"/>
</dbReference>
<dbReference type="InterPro" id="IPR036866">
    <property type="entry name" value="RibonucZ/Hydroxyglut_hydro"/>
</dbReference>
<comment type="caution">
    <text evidence="2">The sequence shown here is derived from an EMBL/GenBank/DDBJ whole genome shotgun (WGS) entry which is preliminary data.</text>
</comment>
<reference evidence="2" key="1">
    <citation type="journal article" date="2014" name="Front. Microbiol.">
        <title>High frequency of phylogenetically diverse reductive dehalogenase-homologous genes in deep subseafloor sedimentary metagenomes.</title>
        <authorList>
            <person name="Kawai M."/>
            <person name="Futagami T."/>
            <person name="Toyoda A."/>
            <person name="Takaki Y."/>
            <person name="Nishi S."/>
            <person name="Hori S."/>
            <person name="Arai W."/>
            <person name="Tsubouchi T."/>
            <person name="Morono Y."/>
            <person name="Uchiyama I."/>
            <person name="Ito T."/>
            <person name="Fujiyama A."/>
            <person name="Inagaki F."/>
            <person name="Takami H."/>
        </authorList>
    </citation>
    <scope>NUCLEOTIDE SEQUENCE</scope>
    <source>
        <strain evidence="2">Expedition CK06-06</strain>
    </source>
</reference>
<dbReference type="Pfam" id="PF00753">
    <property type="entry name" value="Lactamase_B"/>
    <property type="match status" value="1"/>
</dbReference>
<organism evidence="2">
    <name type="scientific">marine sediment metagenome</name>
    <dbReference type="NCBI Taxonomy" id="412755"/>
    <lineage>
        <taxon>unclassified sequences</taxon>
        <taxon>metagenomes</taxon>
        <taxon>ecological metagenomes</taxon>
    </lineage>
</organism>
<name>X1GLZ0_9ZZZZ</name>
<dbReference type="InterPro" id="IPR041712">
    <property type="entry name" value="DHPS-like_MBL-fold"/>
</dbReference>
<dbReference type="PANTHER" id="PTHR13754:SF13">
    <property type="entry name" value="METALLO-BETA-LACTAMASE SUPERFAMILY PROTEIN (AFU_ORTHOLOGUE AFUA_3G07630)"/>
    <property type="match status" value="1"/>
</dbReference>
<dbReference type="CDD" id="cd07713">
    <property type="entry name" value="DHPS-like_MBL-fold"/>
    <property type="match status" value="1"/>
</dbReference>
<evidence type="ECO:0000313" key="2">
    <source>
        <dbReference type="EMBL" id="GAH33983.1"/>
    </source>
</evidence>
<proteinExistence type="predicted"/>
<dbReference type="InterPro" id="IPR001279">
    <property type="entry name" value="Metallo-B-lactamas"/>
</dbReference>